<dbReference type="Proteomes" id="UP000091918">
    <property type="component" value="Unassembled WGS sequence"/>
</dbReference>
<feature type="non-terminal residue" evidence="1">
    <location>
        <position position="1"/>
    </location>
</feature>
<gene>
    <name evidence="1" type="ORF">ACJ72_04792</name>
</gene>
<name>A0A1B7NVT6_9EURO</name>
<protein>
    <submittedName>
        <fullName evidence="1">Uncharacterized protein</fullName>
    </submittedName>
</protein>
<accession>A0A1B7NVT6</accession>
<evidence type="ECO:0000313" key="1">
    <source>
        <dbReference type="EMBL" id="OAX80873.1"/>
    </source>
</evidence>
<sequence>YHYHHPTISKNAFASYHVIKKHYNIRASLAPPRARFKTPAGAVSSSAPVEAKMYMVTITVPIIA</sequence>
<dbReference type="EMBL" id="LGUA01000599">
    <property type="protein sequence ID" value="OAX80873.1"/>
    <property type="molecule type" value="Genomic_DNA"/>
</dbReference>
<evidence type="ECO:0000313" key="2">
    <source>
        <dbReference type="Proteomes" id="UP000091918"/>
    </source>
</evidence>
<keyword evidence="2" id="KW-1185">Reference proteome</keyword>
<proteinExistence type="predicted"/>
<comment type="caution">
    <text evidence="1">The sequence shown here is derived from an EMBL/GenBank/DDBJ whole genome shotgun (WGS) entry which is preliminary data.</text>
</comment>
<reference evidence="1 2" key="1">
    <citation type="submission" date="2015-07" db="EMBL/GenBank/DDBJ databases">
        <title>Emmonsia species relationships and genome sequence.</title>
        <authorList>
            <person name="Cuomo C.A."/>
            <person name="Schwartz I.S."/>
            <person name="Kenyon C."/>
            <person name="de Hoog G.S."/>
            <person name="Govender N.P."/>
            <person name="Botha A."/>
            <person name="Moreno L."/>
            <person name="de Vries M."/>
            <person name="Munoz J.F."/>
            <person name="Stielow J.B."/>
        </authorList>
    </citation>
    <scope>NUCLEOTIDE SEQUENCE [LARGE SCALE GENOMIC DNA]</scope>
    <source>
        <strain evidence="1 2">CBS 136260</strain>
    </source>
</reference>
<organism evidence="1 2">
    <name type="scientific">Emergomyces africanus</name>
    <dbReference type="NCBI Taxonomy" id="1955775"/>
    <lineage>
        <taxon>Eukaryota</taxon>
        <taxon>Fungi</taxon>
        <taxon>Dikarya</taxon>
        <taxon>Ascomycota</taxon>
        <taxon>Pezizomycotina</taxon>
        <taxon>Eurotiomycetes</taxon>
        <taxon>Eurotiomycetidae</taxon>
        <taxon>Onygenales</taxon>
        <taxon>Ajellomycetaceae</taxon>
        <taxon>Emergomyces</taxon>
    </lineage>
</organism>
<dbReference type="AlphaFoldDB" id="A0A1B7NVT6"/>